<keyword evidence="2" id="KW-0812">Transmembrane</keyword>
<accession>A0A444U424</accession>
<dbReference type="InterPro" id="IPR036291">
    <property type="entry name" value="NAD(P)-bd_dom_sf"/>
</dbReference>
<dbReference type="InterPro" id="IPR002347">
    <property type="entry name" value="SDR_fam"/>
</dbReference>
<organism evidence="3 4">
    <name type="scientific">Acipenser ruthenus</name>
    <name type="common">Sterlet sturgeon</name>
    <dbReference type="NCBI Taxonomy" id="7906"/>
    <lineage>
        <taxon>Eukaryota</taxon>
        <taxon>Metazoa</taxon>
        <taxon>Chordata</taxon>
        <taxon>Craniata</taxon>
        <taxon>Vertebrata</taxon>
        <taxon>Euteleostomi</taxon>
        <taxon>Actinopterygii</taxon>
        <taxon>Chondrostei</taxon>
        <taxon>Acipenseriformes</taxon>
        <taxon>Acipenseridae</taxon>
        <taxon>Acipenser</taxon>
    </lineage>
</organism>
<dbReference type="GO" id="GO:0008202">
    <property type="term" value="P:steroid metabolic process"/>
    <property type="evidence" value="ECO:0007669"/>
    <property type="project" value="TreeGrafter"/>
</dbReference>
<dbReference type="PANTHER" id="PTHR43313">
    <property type="entry name" value="SHORT-CHAIN DEHYDROGENASE/REDUCTASE FAMILY 9C"/>
    <property type="match status" value="1"/>
</dbReference>
<evidence type="ECO:0000256" key="1">
    <source>
        <dbReference type="ARBA" id="ARBA00006484"/>
    </source>
</evidence>
<dbReference type="EMBL" id="SCEB01215382">
    <property type="protein sequence ID" value="RXM29898.1"/>
    <property type="molecule type" value="Genomic_DNA"/>
</dbReference>
<keyword evidence="2" id="KW-1133">Transmembrane helix</keyword>
<dbReference type="Proteomes" id="UP000289886">
    <property type="component" value="Unassembled WGS sequence"/>
</dbReference>
<comment type="similarity">
    <text evidence="1">Belongs to the short-chain dehydrogenases/reductases (SDR) family.</text>
</comment>
<keyword evidence="2" id="KW-0472">Membrane</keyword>
<dbReference type="PANTHER" id="PTHR43313:SF43">
    <property type="entry name" value="D-BETA-HYDROXYBUTYRATE DEHYDROGENASE, MITOCHONDRIAL"/>
    <property type="match status" value="1"/>
</dbReference>
<sequence length="347" mass="38908">MISNMFEIMFRVAVFIFGIILYYVGYGIASVCLIPLMVFLLFQKKSSKFNAQGRAIFITGCDSGFGYQLAKRLDKKGLIVFAACLLPEEKGAKNLVSECSSRLKVIKVDVTRDEDVAEAKQIVESNLPEKGLWGVVNNAGISNWAETEWSTIQDYQTISDINLFGSIRTALAFIPLIQASKGRMVFMSSISGIISFPATSMYSLTKKAIEAFADCLRLEMACYDVCIIEPGNFAGATNIQREKTADEIWNKFDDEQKKRLNRKIVEHCCHQVNKHLKNGNKNSDPVIDAIIDALTSPSPKARYLVGNVYEKICVCLFTHSPTFITDALIKWDELYQKKKIFALGLNR</sequence>
<keyword evidence="4" id="KW-1185">Reference proteome</keyword>
<reference evidence="3 4" key="1">
    <citation type="submission" date="2019-01" db="EMBL/GenBank/DDBJ databases">
        <title>Draft Genome and Complete Hox-Cluster Characterization of the Sterlet Sturgeon (Acipenser ruthenus).</title>
        <authorList>
            <person name="Wei Q."/>
        </authorList>
    </citation>
    <scope>NUCLEOTIDE SEQUENCE [LARGE SCALE GENOMIC DNA]</scope>
    <source>
        <strain evidence="3">WHYD16114868_AA</strain>
        <tissue evidence="3">Blood</tissue>
    </source>
</reference>
<gene>
    <name evidence="3" type="ORF">EOD39_18618</name>
</gene>
<name>A0A444U424_ACIRT</name>
<proteinExistence type="inferred from homology"/>
<dbReference type="SUPFAM" id="SSF51735">
    <property type="entry name" value="NAD(P)-binding Rossmann-fold domains"/>
    <property type="match status" value="1"/>
</dbReference>
<dbReference type="Pfam" id="PF00106">
    <property type="entry name" value="adh_short"/>
    <property type="match status" value="1"/>
</dbReference>
<dbReference type="AlphaFoldDB" id="A0A444U424"/>
<evidence type="ECO:0000313" key="4">
    <source>
        <dbReference type="Proteomes" id="UP000289886"/>
    </source>
</evidence>
<feature type="transmembrane region" description="Helical" evidence="2">
    <location>
        <begin position="12"/>
        <end position="42"/>
    </location>
</feature>
<dbReference type="PRINTS" id="PR00081">
    <property type="entry name" value="GDHRDH"/>
</dbReference>
<evidence type="ECO:0000256" key="2">
    <source>
        <dbReference type="SAM" id="Phobius"/>
    </source>
</evidence>
<dbReference type="GO" id="GO:0016491">
    <property type="term" value="F:oxidoreductase activity"/>
    <property type="evidence" value="ECO:0007669"/>
    <property type="project" value="TreeGrafter"/>
</dbReference>
<protein>
    <submittedName>
        <fullName evidence="3">D-beta-hydroxybutyrate dehydrogenase, mitochondrial</fullName>
    </submittedName>
</protein>
<comment type="caution">
    <text evidence="3">The sequence shown here is derived from an EMBL/GenBank/DDBJ whole genome shotgun (WGS) entry which is preliminary data.</text>
</comment>
<evidence type="ECO:0000313" key="3">
    <source>
        <dbReference type="EMBL" id="RXM29898.1"/>
    </source>
</evidence>
<dbReference type="Gene3D" id="3.40.50.720">
    <property type="entry name" value="NAD(P)-binding Rossmann-like Domain"/>
    <property type="match status" value="1"/>
</dbReference>